<dbReference type="RefSeq" id="WP_119089449.1">
    <property type="nucleotide sequence ID" value="NZ_QXIS01000033.1"/>
</dbReference>
<dbReference type="InterPro" id="IPR029039">
    <property type="entry name" value="Flavoprotein-like_sf"/>
</dbReference>
<organism evidence="2 3">
    <name type="scientific">Candidatus Cryosericum terrychapinii</name>
    <dbReference type="NCBI Taxonomy" id="2290919"/>
    <lineage>
        <taxon>Bacteria</taxon>
        <taxon>Pseudomonadati</taxon>
        <taxon>Caldisericota/Cryosericota group</taxon>
        <taxon>Candidatus Cryosericota</taxon>
        <taxon>Candidatus Cryosericia</taxon>
        <taxon>Candidatus Cryosericales</taxon>
        <taxon>Candidatus Cryosericaceae</taxon>
        <taxon>Candidatus Cryosericum</taxon>
    </lineage>
</organism>
<sequence>MKTAVISYSLTGNNEALANSIAEELAVEHIRITEPKPRTMGSIVLDTIFNRTPQVQPMSSRLENYDLILFCGPVWLGQVATPLRAYLKYLKTDLRRYAFISISGGADGANTKLAGELKKRVGREPIALIDLHIADLLPPDPKPVRKDTSAYRISDGDIEKLTGTIVKTVREAISNWQ</sequence>
<dbReference type="AlphaFoldDB" id="A0A398CSW8"/>
<dbReference type="OrthoDB" id="2049760at2"/>
<keyword evidence="3" id="KW-1185">Reference proteome</keyword>
<dbReference type="InterPro" id="IPR005025">
    <property type="entry name" value="FMN_Rdtase-like_dom"/>
</dbReference>
<accession>A0A398CSW8</accession>
<proteinExistence type="predicted"/>
<evidence type="ECO:0000313" key="3">
    <source>
        <dbReference type="Proteomes" id="UP000266328"/>
    </source>
</evidence>
<reference evidence="2 3" key="1">
    <citation type="submission" date="2018-09" db="EMBL/GenBank/DDBJ databases">
        <title>Discovery and Ecogenomic Context for Candidatus Cryosericales, a Global Caldiserica Order Active in Thawing Permafrost.</title>
        <authorList>
            <person name="Martinez M.A."/>
            <person name="Woodcroft B.J."/>
            <person name="Ignacio Espinoza J.C."/>
            <person name="Zayed A."/>
            <person name="Singleton C.M."/>
            <person name="Boyd J."/>
            <person name="Li Y.-F."/>
            <person name="Purvine S."/>
            <person name="Maughan H."/>
            <person name="Hodgkins S.B."/>
            <person name="Anderson D."/>
            <person name="Sederholm M."/>
            <person name="Temperton B."/>
            <person name="Saleska S.R."/>
            <person name="Tyson G.W."/>
            <person name="Rich V.I."/>
        </authorList>
    </citation>
    <scope>NUCLEOTIDE SEQUENCE [LARGE SCALE GENOMIC DNA]</scope>
    <source>
        <strain evidence="2 3">SMC7</strain>
    </source>
</reference>
<dbReference type="Pfam" id="PF03358">
    <property type="entry name" value="FMN_red"/>
    <property type="match status" value="1"/>
</dbReference>
<gene>
    <name evidence="2" type="ORF">SMC7_06005</name>
</gene>
<dbReference type="EMBL" id="QXIS01000033">
    <property type="protein sequence ID" value="RIE05705.1"/>
    <property type="molecule type" value="Genomic_DNA"/>
</dbReference>
<comment type="caution">
    <text evidence="2">The sequence shown here is derived from an EMBL/GenBank/DDBJ whole genome shotgun (WGS) entry which is preliminary data.</text>
</comment>
<feature type="domain" description="NADPH-dependent FMN reductase-like" evidence="1">
    <location>
        <begin position="1"/>
        <end position="109"/>
    </location>
</feature>
<protein>
    <recommendedName>
        <fullName evidence="1">NADPH-dependent FMN reductase-like domain-containing protein</fullName>
    </recommendedName>
</protein>
<evidence type="ECO:0000259" key="1">
    <source>
        <dbReference type="Pfam" id="PF03358"/>
    </source>
</evidence>
<name>A0A398CSW8_9BACT</name>
<dbReference type="Proteomes" id="UP000266328">
    <property type="component" value="Unassembled WGS sequence"/>
</dbReference>
<dbReference type="Gene3D" id="3.40.50.360">
    <property type="match status" value="1"/>
</dbReference>
<dbReference type="GO" id="GO:0016491">
    <property type="term" value="F:oxidoreductase activity"/>
    <property type="evidence" value="ECO:0007669"/>
    <property type="project" value="InterPro"/>
</dbReference>
<dbReference type="SUPFAM" id="SSF52218">
    <property type="entry name" value="Flavoproteins"/>
    <property type="match status" value="1"/>
</dbReference>
<evidence type="ECO:0000313" key="2">
    <source>
        <dbReference type="EMBL" id="RIE05705.1"/>
    </source>
</evidence>